<dbReference type="AlphaFoldDB" id="A0A367Y2C0"/>
<organism evidence="2 3">
    <name type="scientific">Microbacterium sorbitolivorans</name>
    <dbReference type="NCBI Taxonomy" id="1867410"/>
    <lineage>
        <taxon>Bacteria</taxon>
        <taxon>Bacillati</taxon>
        <taxon>Actinomycetota</taxon>
        <taxon>Actinomycetes</taxon>
        <taxon>Micrococcales</taxon>
        <taxon>Microbacteriaceae</taxon>
        <taxon>Microbacterium</taxon>
    </lineage>
</organism>
<sequence length="164" mass="18280">MSDERPAGVPETIATYLRLRGLPLSKAARRKRQRRGDPDGSQPFTKGRDPGTIGDAISALTTSSGWTPQLEREELALNWETIAGPESADHSHIETFAQGLVVVRCDSTARATQMRMMRAAFLTRILELYPEAGVKEIRFFGPDVPTWKHGFRRVQGRGPRDTYG</sequence>
<comment type="caution">
    <text evidence="2">The sequence shown here is derived from an EMBL/GenBank/DDBJ whole genome shotgun (WGS) entry which is preliminary data.</text>
</comment>
<protein>
    <submittedName>
        <fullName evidence="2">DUF721 domain-containing protein</fullName>
    </submittedName>
</protein>
<proteinExistence type="predicted"/>
<dbReference type="PANTHER" id="PTHR36456:SF1">
    <property type="entry name" value="UPF0232 PROTEIN SCO3875"/>
    <property type="match status" value="1"/>
</dbReference>
<feature type="region of interest" description="Disordered" evidence="1">
    <location>
        <begin position="24"/>
        <end position="55"/>
    </location>
</feature>
<evidence type="ECO:0000256" key="1">
    <source>
        <dbReference type="SAM" id="MobiDB-lite"/>
    </source>
</evidence>
<evidence type="ECO:0000313" key="3">
    <source>
        <dbReference type="Proteomes" id="UP000253508"/>
    </source>
</evidence>
<dbReference type="Proteomes" id="UP000253508">
    <property type="component" value="Unassembled WGS sequence"/>
</dbReference>
<accession>A0A367Y2C0</accession>
<evidence type="ECO:0000313" key="2">
    <source>
        <dbReference type="EMBL" id="RCK60025.1"/>
    </source>
</evidence>
<dbReference type="PANTHER" id="PTHR36456">
    <property type="entry name" value="UPF0232 PROTEIN SCO3875"/>
    <property type="match status" value="1"/>
</dbReference>
<dbReference type="InterPro" id="IPR007922">
    <property type="entry name" value="DciA-like"/>
</dbReference>
<gene>
    <name evidence="2" type="ORF">DTO57_07765</name>
</gene>
<dbReference type="RefSeq" id="WP_114117640.1">
    <property type="nucleotide sequence ID" value="NZ_BMHU01000003.1"/>
</dbReference>
<name>A0A367Y2C0_9MICO</name>
<dbReference type="OrthoDB" id="5516926at2"/>
<keyword evidence="3" id="KW-1185">Reference proteome</keyword>
<dbReference type="EMBL" id="QORO01000002">
    <property type="protein sequence ID" value="RCK60025.1"/>
    <property type="molecule type" value="Genomic_DNA"/>
</dbReference>
<reference evidence="2 3" key="1">
    <citation type="submission" date="2018-07" db="EMBL/GenBank/DDBJ databases">
        <title>Microbacterium endoborsara sp. nov., a novel actinobacterium isolated from Borszczowia aralocaspica.</title>
        <authorList>
            <person name="An D."/>
        </authorList>
    </citation>
    <scope>NUCLEOTIDE SEQUENCE [LARGE SCALE GENOMIC DNA]</scope>
    <source>
        <strain evidence="2 3">C1.15228</strain>
    </source>
</reference>
<dbReference type="Pfam" id="PF05258">
    <property type="entry name" value="DciA"/>
    <property type="match status" value="1"/>
</dbReference>